<evidence type="ECO:0000256" key="10">
    <source>
        <dbReference type="ARBA" id="ARBA00022777"/>
    </source>
</evidence>
<reference evidence="18 19" key="1">
    <citation type="submission" date="2020-05" db="EMBL/GenBank/DDBJ databases">
        <title>Complete closed genome sequence of Defluviicoccus vanus.</title>
        <authorList>
            <person name="Bessarab I."/>
            <person name="Arumugam K."/>
            <person name="Maszenan A.M."/>
            <person name="Seviour R.J."/>
            <person name="Williams R.B."/>
        </authorList>
    </citation>
    <scope>NUCLEOTIDE SEQUENCE [LARGE SCALE GENOMIC DNA]</scope>
    <source>
        <strain evidence="18 19">Ben 114</strain>
    </source>
</reference>
<evidence type="ECO:0000256" key="13">
    <source>
        <dbReference type="ARBA" id="ARBA00023012"/>
    </source>
</evidence>
<evidence type="ECO:0000313" key="19">
    <source>
        <dbReference type="Proteomes" id="UP000516369"/>
    </source>
</evidence>
<dbReference type="InterPro" id="IPR003661">
    <property type="entry name" value="HisK_dim/P_dom"/>
</dbReference>
<evidence type="ECO:0000256" key="8">
    <source>
        <dbReference type="ARBA" id="ARBA00022692"/>
    </source>
</evidence>
<dbReference type="InterPro" id="IPR003660">
    <property type="entry name" value="HAMP_dom"/>
</dbReference>
<evidence type="ECO:0000256" key="11">
    <source>
        <dbReference type="ARBA" id="ARBA00022840"/>
    </source>
</evidence>
<dbReference type="Pfam" id="PF00512">
    <property type="entry name" value="HisKA"/>
    <property type="match status" value="1"/>
</dbReference>
<evidence type="ECO:0000256" key="5">
    <source>
        <dbReference type="ARBA" id="ARBA00022519"/>
    </source>
</evidence>
<keyword evidence="7" id="KW-0808">Transferase</keyword>
<dbReference type="SUPFAM" id="SSF55874">
    <property type="entry name" value="ATPase domain of HSP90 chaperone/DNA topoisomerase II/histidine kinase"/>
    <property type="match status" value="1"/>
</dbReference>
<dbReference type="CDD" id="cd00075">
    <property type="entry name" value="HATPase"/>
    <property type="match status" value="1"/>
</dbReference>
<dbReference type="RefSeq" id="WP_190260702.1">
    <property type="nucleotide sequence ID" value="NZ_CP053923.1"/>
</dbReference>
<name>A0A7H1N3D0_9PROT</name>
<dbReference type="Gene3D" id="1.10.287.130">
    <property type="match status" value="1"/>
</dbReference>
<evidence type="ECO:0000256" key="7">
    <source>
        <dbReference type="ARBA" id="ARBA00022679"/>
    </source>
</evidence>
<dbReference type="InterPro" id="IPR050980">
    <property type="entry name" value="2C_sensor_his_kinase"/>
</dbReference>
<evidence type="ECO:0000256" key="4">
    <source>
        <dbReference type="ARBA" id="ARBA00022475"/>
    </source>
</evidence>
<dbReference type="GO" id="GO:0005524">
    <property type="term" value="F:ATP binding"/>
    <property type="evidence" value="ECO:0007669"/>
    <property type="project" value="UniProtKB-KW"/>
</dbReference>
<comment type="subcellular location">
    <subcellularLocation>
        <location evidence="2">Cell inner membrane</location>
        <topology evidence="2">Multi-pass membrane protein</topology>
    </subcellularLocation>
</comment>
<dbReference type="AlphaFoldDB" id="A0A7H1N3D0"/>
<dbReference type="PANTHER" id="PTHR44936">
    <property type="entry name" value="SENSOR PROTEIN CREC"/>
    <property type="match status" value="1"/>
</dbReference>
<keyword evidence="14 15" id="KW-0472">Membrane</keyword>
<dbReference type="Pfam" id="PF02518">
    <property type="entry name" value="HATPase_c"/>
    <property type="match status" value="1"/>
</dbReference>
<feature type="transmembrane region" description="Helical" evidence="15">
    <location>
        <begin position="162"/>
        <end position="181"/>
    </location>
</feature>
<dbReference type="InterPro" id="IPR036890">
    <property type="entry name" value="HATPase_C_sf"/>
</dbReference>
<dbReference type="KEGG" id="dvn:HQ394_13885"/>
<dbReference type="PROSITE" id="PS50885">
    <property type="entry name" value="HAMP"/>
    <property type="match status" value="1"/>
</dbReference>
<dbReference type="EMBL" id="CP053923">
    <property type="protein sequence ID" value="QNT70216.1"/>
    <property type="molecule type" value="Genomic_DNA"/>
</dbReference>
<evidence type="ECO:0000259" key="16">
    <source>
        <dbReference type="PROSITE" id="PS50109"/>
    </source>
</evidence>
<keyword evidence="4" id="KW-1003">Cell membrane</keyword>
<dbReference type="InterPro" id="IPR005467">
    <property type="entry name" value="His_kinase_dom"/>
</dbReference>
<evidence type="ECO:0000256" key="14">
    <source>
        <dbReference type="ARBA" id="ARBA00023136"/>
    </source>
</evidence>
<dbReference type="GO" id="GO:0005886">
    <property type="term" value="C:plasma membrane"/>
    <property type="evidence" value="ECO:0007669"/>
    <property type="project" value="UniProtKB-SubCell"/>
</dbReference>
<evidence type="ECO:0000256" key="12">
    <source>
        <dbReference type="ARBA" id="ARBA00022989"/>
    </source>
</evidence>
<dbReference type="SMART" id="SM00304">
    <property type="entry name" value="HAMP"/>
    <property type="match status" value="1"/>
</dbReference>
<dbReference type="CDD" id="cd06225">
    <property type="entry name" value="HAMP"/>
    <property type="match status" value="1"/>
</dbReference>
<dbReference type="GO" id="GO:0000155">
    <property type="term" value="F:phosphorelay sensor kinase activity"/>
    <property type="evidence" value="ECO:0007669"/>
    <property type="project" value="InterPro"/>
</dbReference>
<dbReference type="SMART" id="SM00388">
    <property type="entry name" value="HisKA"/>
    <property type="match status" value="1"/>
</dbReference>
<keyword evidence="11" id="KW-0067">ATP-binding</keyword>
<dbReference type="Pfam" id="PF00672">
    <property type="entry name" value="HAMP"/>
    <property type="match status" value="1"/>
</dbReference>
<dbReference type="Gene3D" id="3.30.565.10">
    <property type="entry name" value="Histidine kinase-like ATPase, C-terminal domain"/>
    <property type="match status" value="1"/>
</dbReference>
<dbReference type="PANTHER" id="PTHR44936:SF5">
    <property type="entry name" value="SENSOR HISTIDINE KINASE ENVZ"/>
    <property type="match status" value="1"/>
</dbReference>
<dbReference type="CDD" id="cd00082">
    <property type="entry name" value="HisKA"/>
    <property type="match status" value="1"/>
</dbReference>
<dbReference type="SUPFAM" id="SSF47384">
    <property type="entry name" value="Homodimeric domain of signal transducing histidine kinase"/>
    <property type="match status" value="1"/>
</dbReference>
<dbReference type="PROSITE" id="PS50109">
    <property type="entry name" value="HIS_KIN"/>
    <property type="match status" value="1"/>
</dbReference>
<keyword evidence="5" id="KW-0997">Cell inner membrane</keyword>
<dbReference type="SMART" id="SM00387">
    <property type="entry name" value="HATPase_c"/>
    <property type="match status" value="1"/>
</dbReference>
<evidence type="ECO:0000256" key="1">
    <source>
        <dbReference type="ARBA" id="ARBA00000085"/>
    </source>
</evidence>
<organism evidence="18 19">
    <name type="scientific">Defluviicoccus vanus</name>
    <dbReference type="NCBI Taxonomy" id="111831"/>
    <lineage>
        <taxon>Bacteria</taxon>
        <taxon>Pseudomonadati</taxon>
        <taxon>Pseudomonadota</taxon>
        <taxon>Alphaproteobacteria</taxon>
        <taxon>Rhodospirillales</taxon>
        <taxon>Rhodospirillaceae</taxon>
        <taxon>Defluviicoccus</taxon>
    </lineage>
</organism>
<comment type="catalytic activity">
    <reaction evidence="1">
        <text>ATP + protein L-histidine = ADP + protein N-phospho-L-histidine.</text>
        <dbReference type="EC" id="2.7.13.3"/>
    </reaction>
</comment>
<keyword evidence="12 15" id="KW-1133">Transmembrane helix</keyword>
<dbReference type="InterPro" id="IPR004358">
    <property type="entry name" value="Sig_transdc_His_kin-like_C"/>
</dbReference>
<evidence type="ECO:0000256" key="3">
    <source>
        <dbReference type="ARBA" id="ARBA00012438"/>
    </source>
</evidence>
<dbReference type="EC" id="2.7.13.3" evidence="3"/>
<keyword evidence="9" id="KW-0547">Nucleotide-binding</keyword>
<keyword evidence="6" id="KW-0597">Phosphoprotein</keyword>
<evidence type="ECO:0000256" key="15">
    <source>
        <dbReference type="SAM" id="Phobius"/>
    </source>
</evidence>
<protein>
    <recommendedName>
        <fullName evidence="3">histidine kinase</fullName>
        <ecNumber evidence="3">2.7.13.3</ecNumber>
    </recommendedName>
</protein>
<accession>A0A7H1N3D0</accession>
<evidence type="ECO:0000259" key="17">
    <source>
        <dbReference type="PROSITE" id="PS50885"/>
    </source>
</evidence>
<keyword evidence="19" id="KW-1185">Reference proteome</keyword>
<evidence type="ECO:0000313" key="18">
    <source>
        <dbReference type="EMBL" id="QNT70216.1"/>
    </source>
</evidence>
<dbReference type="PRINTS" id="PR00344">
    <property type="entry name" value="BCTRLSENSOR"/>
</dbReference>
<keyword evidence="10" id="KW-0418">Kinase</keyword>
<keyword evidence="13" id="KW-0902">Two-component regulatory system</keyword>
<sequence length="444" mass="48457">MRALIPDTLAGRTIAILVLGLGLFHLWSIWIYQIGTENLLGSRRDGELAGRLIVALHALDALPPIEREGTAHALSDRNLNIHWSPMSLVTEPAADGEQARALRVRLHELAPELTENRLRFGYADEPEQHHHLLLASAQLKDGTWVTFGLDAFRRAAAAEHDVLGSLTAMAVGILLVSILLVRSINAPLRALGDAADRIGADLSAAGAPEVGPREIRQVARAFNAMQARIRRLIDDRTQTLAAISHDLKTPLTRLRLRAGFLDDVEARRTIEADLDEMERMLDSALAFLRGEATEEASRTIDIMSVLRTICDQQLDAGHEVILLGPPRARRLACRPTAIKRALANLLDNAVKYGRRAHVTVDEQARELRLVIDDEGPGVPAAERERVFDPFYRLEASRSRDTGGTGLGLTIARTVIRAHGGEIALADAPSGGLRVAVTLSTNARS</sequence>
<evidence type="ECO:0000256" key="2">
    <source>
        <dbReference type="ARBA" id="ARBA00004429"/>
    </source>
</evidence>
<evidence type="ECO:0000256" key="6">
    <source>
        <dbReference type="ARBA" id="ARBA00022553"/>
    </source>
</evidence>
<feature type="domain" description="Histidine kinase" evidence="16">
    <location>
        <begin position="242"/>
        <end position="442"/>
    </location>
</feature>
<dbReference type="InterPro" id="IPR036097">
    <property type="entry name" value="HisK_dim/P_sf"/>
</dbReference>
<dbReference type="InterPro" id="IPR003594">
    <property type="entry name" value="HATPase_dom"/>
</dbReference>
<proteinExistence type="predicted"/>
<evidence type="ECO:0000256" key="9">
    <source>
        <dbReference type="ARBA" id="ARBA00022741"/>
    </source>
</evidence>
<gene>
    <name evidence="18" type="ORF">HQ394_13885</name>
</gene>
<dbReference type="Proteomes" id="UP000516369">
    <property type="component" value="Chromosome"/>
</dbReference>
<feature type="domain" description="HAMP" evidence="17">
    <location>
        <begin position="182"/>
        <end position="234"/>
    </location>
</feature>
<feature type="transmembrane region" description="Helical" evidence="15">
    <location>
        <begin position="14"/>
        <end position="34"/>
    </location>
</feature>
<keyword evidence="8 15" id="KW-0812">Transmembrane</keyword>